<sequence>MAAPAVAQKGGELRRQVVKRDSALETRQSCRPKKKRNREEEKKLAGKEEESEGWDALEGCDCPVMYTQVIRVSDTLPGVHGPGARQKL</sequence>
<reference evidence="2 3" key="1">
    <citation type="journal article" date="2023" name="G3 (Bethesda)">
        <title>A chromosome-length genome assembly and annotation of blackberry (Rubus argutus, cv. 'Hillquist').</title>
        <authorList>
            <person name="Bruna T."/>
            <person name="Aryal R."/>
            <person name="Dudchenko O."/>
            <person name="Sargent D.J."/>
            <person name="Mead D."/>
            <person name="Buti M."/>
            <person name="Cavallini A."/>
            <person name="Hytonen T."/>
            <person name="Andres J."/>
            <person name="Pham M."/>
            <person name="Weisz D."/>
            <person name="Mascagni F."/>
            <person name="Usai G."/>
            <person name="Natali L."/>
            <person name="Bassil N."/>
            <person name="Fernandez G.E."/>
            <person name="Lomsadze A."/>
            <person name="Armour M."/>
            <person name="Olukolu B."/>
            <person name="Poorten T."/>
            <person name="Britton C."/>
            <person name="Davik J."/>
            <person name="Ashrafi H."/>
            <person name="Aiden E.L."/>
            <person name="Borodovsky M."/>
            <person name="Worthington M."/>
        </authorList>
    </citation>
    <scope>NUCLEOTIDE SEQUENCE [LARGE SCALE GENOMIC DNA]</scope>
    <source>
        <strain evidence="2">PI 553951</strain>
    </source>
</reference>
<evidence type="ECO:0000256" key="1">
    <source>
        <dbReference type="SAM" id="MobiDB-lite"/>
    </source>
</evidence>
<evidence type="ECO:0000313" key="2">
    <source>
        <dbReference type="EMBL" id="KAK9940494.1"/>
    </source>
</evidence>
<dbReference type="EMBL" id="JBEDUW010000003">
    <property type="protein sequence ID" value="KAK9940494.1"/>
    <property type="molecule type" value="Genomic_DNA"/>
</dbReference>
<keyword evidence="3" id="KW-1185">Reference proteome</keyword>
<gene>
    <name evidence="2" type="ORF">M0R45_017153</name>
</gene>
<comment type="caution">
    <text evidence="2">The sequence shown here is derived from an EMBL/GenBank/DDBJ whole genome shotgun (WGS) entry which is preliminary data.</text>
</comment>
<dbReference type="Proteomes" id="UP001457282">
    <property type="component" value="Unassembled WGS sequence"/>
</dbReference>
<proteinExistence type="predicted"/>
<accession>A0AAW1XV32</accession>
<feature type="compositionally biased region" description="Basic and acidic residues" evidence="1">
    <location>
        <begin position="11"/>
        <end position="24"/>
    </location>
</feature>
<organism evidence="2 3">
    <name type="scientific">Rubus argutus</name>
    <name type="common">Southern blackberry</name>
    <dbReference type="NCBI Taxonomy" id="59490"/>
    <lineage>
        <taxon>Eukaryota</taxon>
        <taxon>Viridiplantae</taxon>
        <taxon>Streptophyta</taxon>
        <taxon>Embryophyta</taxon>
        <taxon>Tracheophyta</taxon>
        <taxon>Spermatophyta</taxon>
        <taxon>Magnoliopsida</taxon>
        <taxon>eudicotyledons</taxon>
        <taxon>Gunneridae</taxon>
        <taxon>Pentapetalae</taxon>
        <taxon>rosids</taxon>
        <taxon>fabids</taxon>
        <taxon>Rosales</taxon>
        <taxon>Rosaceae</taxon>
        <taxon>Rosoideae</taxon>
        <taxon>Rosoideae incertae sedis</taxon>
        <taxon>Rubus</taxon>
    </lineage>
</organism>
<evidence type="ECO:0000313" key="3">
    <source>
        <dbReference type="Proteomes" id="UP001457282"/>
    </source>
</evidence>
<dbReference type="AlphaFoldDB" id="A0AAW1XV32"/>
<feature type="compositionally biased region" description="Basic and acidic residues" evidence="1">
    <location>
        <begin position="37"/>
        <end position="48"/>
    </location>
</feature>
<protein>
    <submittedName>
        <fullName evidence="2">Uncharacterized protein</fullName>
    </submittedName>
</protein>
<name>A0AAW1XV32_RUBAR</name>
<feature type="region of interest" description="Disordered" evidence="1">
    <location>
        <begin position="1"/>
        <end position="54"/>
    </location>
</feature>